<dbReference type="Pfam" id="PF12796">
    <property type="entry name" value="Ank_2"/>
    <property type="match status" value="1"/>
</dbReference>
<dbReference type="Gene3D" id="1.25.40.20">
    <property type="entry name" value="Ankyrin repeat-containing domain"/>
    <property type="match status" value="1"/>
</dbReference>
<sequence>MFAFRDNGPDAVKAGFDIAERLLASEVNISARFLRYAVQAAAGGGHVEVVDKLLAVKADVNAAPANAGGRTALQAAAGGGHVEIAEILRRAGAV</sequence>
<keyword evidence="3" id="KW-1185">Reference proteome</keyword>
<evidence type="ECO:0000313" key="3">
    <source>
        <dbReference type="Proteomes" id="UP000800200"/>
    </source>
</evidence>
<name>A0A6A6EXI0_9PEZI</name>
<dbReference type="EMBL" id="ML994610">
    <property type="protein sequence ID" value="KAF2195925.1"/>
    <property type="molecule type" value="Genomic_DNA"/>
</dbReference>
<feature type="repeat" description="ANK" evidence="1">
    <location>
        <begin position="68"/>
        <end position="94"/>
    </location>
</feature>
<reference evidence="2" key="1">
    <citation type="journal article" date="2020" name="Stud. Mycol.">
        <title>101 Dothideomycetes genomes: a test case for predicting lifestyles and emergence of pathogens.</title>
        <authorList>
            <person name="Haridas S."/>
            <person name="Albert R."/>
            <person name="Binder M."/>
            <person name="Bloem J."/>
            <person name="Labutti K."/>
            <person name="Salamov A."/>
            <person name="Andreopoulos B."/>
            <person name="Baker S."/>
            <person name="Barry K."/>
            <person name="Bills G."/>
            <person name="Bluhm B."/>
            <person name="Cannon C."/>
            <person name="Castanera R."/>
            <person name="Culley D."/>
            <person name="Daum C."/>
            <person name="Ezra D."/>
            <person name="Gonzalez J."/>
            <person name="Henrissat B."/>
            <person name="Kuo A."/>
            <person name="Liang C."/>
            <person name="Lipzen A."/>
            <person name="Lutzoni F."/>
            <person name="Magnuson J."/>
            <person name="Mondo S."/>
            <person name="Nolan M."/>
            <person name="Ohm R."/>
            <person name="Pangilinan J."/>
            <person name="Park H.-J."/>
            <person name="Ramirez L."/>
            <person name="Alfaro M."/>
            <person name="Sun H."/>
            <person name="Tritt A."/>
            <person name="Yoshinaga Y."/>
            <person name="Zwiers L.-H."/>
            <person name="Turgeon B."/>
            <person name="Goodwin S."/>
            <person name="Spatafora J."/>
            <person name="Crous P."/>
            <person name="Grigoriev I."/>
        </authorList>
    </citation>
    <scope>NUCLEOTIDE SEQUENCE</scope>
    <source>
        <strain evidence="2">CBS 207.26</strain>
    </source>
</reference>
<dbReference type="PROSITE" id="PS50088">
    <property type="entry name" value="ANK_REPEAT"/>
    <property type="match status" value="1"/>
</dbReference>
<dbReference type="PROSITE" id="PS50297">
    <property type="entry name" value="ANK_REP_REGION"/>
    <property type="match status" value="1"/>
</dbReference>
<accession>A0A6A6EXI0</accession>
<proteinExistence type="predicted"/>
<dbReference type="InterPro" id="IPR002110">
    <property type="entry name" value="Ankyrin_rpt"/>
</dbReference>
<evidence type="ECO:0000256" key="1">
    <source>
        <dbReference type="PROSITE-ProRule" id="PRU00023"/>
    </source>
</evidence>
<dbReference type="AlphaFoldDB" id="A0A6A6EXI0"/>
<protein>
    <submittedName>
        <fullName evidence="2">Uncharacterized protein</fullName>
    </submittedName>
</protein>
<keyword evidence="1" id="KW-0040">ANK repeat</keyword>
<dbReference type="Proteomes" id="UP000800200">
    <property type="component" value="Unassembled WGS sequence"/>
</dbReference>
<evidence type="ECO:0000313" key="2">
    <source>
        <dbReference type="EMBL" id="KAF2195925.1"/>
    </source>
</evidence>
<dbReference type="OrthoDB" id="427518at2759"/>
<organism evidence="2 3">
    <name type="scientific">Zopfia rhizophila CBS 207.26</name>
    <dbReference type="NCBI Taxonomy" id="1314779"/>
    <lineage>
        <taxon>Eukaryota</taxon>
        <taxon>Fungi</taxon>
        <taxon>Dikarya</taxon>
        <taxon>Ascomycota</taxon>
        <taxon>Pezizomycotina</taxon>
        <taxon>Dothideomycetes</taxon>
        <taxon>Dothideomycetes incertae sedis</taxon>
        <taxon>Zopfiaceae</taxon>
        <taxon>Zopfia</taxon>
    </lineage>
</organism>
<gene>
    <name evidence="2" type="ORF">K469DRAFT_545254</name>
</gene>
<dbReference type="InterPro" id="IPR036770">
    <property type="entry name" value="Ankyrin_rpt-contain_sf"/>
</dbReference>
<dbReference type="SUPFAM" id="SSF48403">
    <property type="entry name" value="Ankyrin repeat"/>
    <property type="match status" value="1"/>
</dbReference>